<evidence type="ECO:0000256" key="13">
    <source>
        <dbReference type="SAM" id="MobiDB-lite"/>
    </source>
</evidence>
<proteinExistence type="inferred from homology"/>
<evidence type="ECO:0000256" key="2">
    <source>
        <dbReference type="ARBA" id="ARBA00004123"/>
    </source>
</evidence>
<accession>A0AAF0IU98</accession>
<evidence type="ECO:0000256" key="6">
    <source>
        <dbReference type="ARBA" id="ARBA00022670"/>
    </source>
</evidence>
<dbReference type="InterPro" id="IPR042468">
    <property type="entry name" value="Peptidase_C65_otubain_sub1"/>
</dbReference>
<dbReference type="SUPFAM" id="SSF54001">
    <property type="entry name" value="Cysteine proteinases"/>
    <property type="match status" value="1"/>
</dbReference>
<dbReference type="InterPro" id="IPR050518">
    <property type="entry name" value="Rpo3/RPB3_RNA_Pol_subunit"/>
</dbReference>
<dbReference type="PROSITE" id="PS00446">
    <property type="entry name" value="RNA_POL_D_30KD"/>
    <property type="match status" value="1"/>
</dbReference>
<dbReference type="SUPFAM" id="SSF55257">
    <property type="entry name" value="RBP11-like subunits of RNA polymerase"/>
    <property type="match status" value="1"/>
</dbReference>
<evidence type="ECO:0000256" key="8">
    <source>
        <dbReference type="ARBA" id="ARBA00022801"/>
    </source>
</evidence>
<dbReference type="InterPro" id="IPR038765">
    <property type="entry name" value="Papain-like_cys_pep_sf"/>
</dbReference>
<name>A0AAF0IU98_9BASI</name>
<keyword evidence="10" id="KW-0804">Transcription</keyword>
<dbReference type="InterPro" id="IPR011263">
    <property type="entry name" value="DNA-dir_RNA_pol_RpoA/D/Rpb3"/>
</dbReference>
<gene>
    <name evidence="15" type="primary">RPC40</name>
    <name evidence="15" type="ORF">MBRA1_003386</name>
</gene>
<dbReference type="InterPro" id="IPR036643">
    <property type="entry name" value="RNApol_insert_sf"/>
</dbReference>
<dbReference type="Gene3D" id="1.20.1300.20">
    <property type="entry name" value="Peptidase C65 Otubain, subdomain 2"/>
    <property type="match status" value="1"/>
</dbReference>
<evidence type="ECO:0000259" key="14">
    <source>
        <dbReference type="PROSITE" id="PS50802"/>
    </source>
</evidence>
<dbReference type="EC" id="3.4.19.12" evidence="3"/>
<dbReference type="GO" id="GO:0005736">
    <property type="term" value="C:RNA polymerase I complex"/>
    <property type="evidence" value="ECO:0007669"/>
    <property type="project" value="TreeGrafter"/>
</dbReference>
<evidence type="ECO:0000256" key="10">
    <source>
        <dbReference type="ARBA" id="ARBA00023163"/>
    </source>
</evidence>
<dbReference type="Gene3D" id="3.30.1360.10">
    <property type="entry name" value="RNA polymerase, RBP11-like subunit"/>
    <property type="match status" value="1"/>
</dbReference>
<dbReference type="InterPro" id="IPR036603">
    <property type="entry name" value="RBP11-like"/>
</dbReference>
<dbReference type="GO" id="GO:0004843">
    <property type="term" value="F:cysteine-type deubiquitinase activity"/>
    <property type="evidence" value="ECO:0007669"/>
    <property type="project" value="UniProtKB-EC"/>
</dbReference>
<dbReference type="InterPro" id="IPR022842">
    <property type="entry name" value="RNAP_Rpo3/Rpb3/RPAC1"/>
</dbReference>
<dbReference type="CDD" id="cd07032">
    <property type="entry name" value="RNAP_I_II_AC40"/>
    <property type="match status" value="1"/>
</dbReference>
<keyword evidence="5 15" id="KW-0240">DNA-directed RNA polymerase</keyword>
<dbReference type="Pfam" id="PF01193">
    <property type="entry name" value="RNA_pol_L"/>
    <property type="match status" value="1"/>
</dbReference>
<dbReference type="GO" id="GO:0003899">
    <property type="term" value="F:DNA-directed RNA polymerase activity"/>
    <property type="evidence" value="ECO:0007669"/>
    <property type="project" value="InterPro"/>
</dbReference>
<dbReference type="PANTHER" id="PTHR11800:SF13">
    <property type="entry name" value="DNA-DIRECTED RNA POLYMERASES I AND III SUBUNIT RPAC1"/>
    <property type="match status" value="1"/>
</dbReference>
<evidence type="ECO:0000256" key="9">
    <source>
        <dbReference type="ARBA" id="ARBA00022807"/>
    </source>
</evidence>
<dbReference type="InterPro" id="IPR033901">
    <property type="entry name" value="RNAPI/III_AC40"/>
</dbReference>
<evidence type="ECO:0000313" key="16">
    <source>
        <dbReference type="Proteomes" id="UP001216638"/>
    </source>
</evidence>
<evidence type="ECO:0000256" key="4">
    <source>
        <dbReference type="ARBA" id="ARBA00022083"/>
    </source>
</evidence>
<keyword evidence="6" id="KW-0645">Protease</keyword>
<dbReference type="InterPro" id="IPR011262">
    <property type="entry name" value="DNA-dir_RNA_pol_insert"/>
</dbReference>
<evidence type="ECO:0000313" key="15">
    <source>
        <dbReference type="EMBL" id="WFC96723.1"/>
    </source>
</evidence>
<sequence length="647" mass="71917">MSNSETKPSELERLSDSERLDLGQKLLNEEGADRPLVSEVEPLDVLLQEYAKNRQFLGKIKWLKEKSHFVGIRRLKGDGNCFYRAFGFTYLYTILTMDDRPLHHFAGQHLDSLLELLKQTGYDEGVVKDFYEPFQDLMGQIHSTDPSRPALTVDRLVEAFNDPEKSNSIVVFLRMVTSAFLKTNANDYTPFLVSTTDNGDPPTMEEFANREVEAFGKDADHLQITALCTALKVTLDVVYLSSAHAPPETEPVGGEAEAASDMPGNKEEVPSSDPNACDVVRFDLDQGQMFNVGHLLYRPGHFDLLVAKSEPDSPDRIMDRSNIVEIHPERVGNVSSKSFPLQVPGESGAWNTEAFQKKLQVFLTRLLPDQCEFELVGVDASIANALRRTLIAEVPTVAIEHVYIWNNTSIIQDEVLSHRLGLVPLAVDPSKLTFKLDDEANDQNTVVFNLKAECKKTNAKDGTVEGRYVYASQLEWDPKGDQAETMADAPPRPVNGDIVIAKMAPGQRMEMELHCEKGIGKDHAKFSPVATASYRLLPHIEICQMVPEPLIPKLISCFPEGVLERGGDNGVRVADARKDTVSREVLRHPEFEGMVRLGRIQDHFLFSVESTGVYEPEALLPAAIDVLQKKLALLKLALDALPAEAAA</sequence>
<comment type="catalytic activity">
    <reaction evidence="1">
        <text>Thiol-dependent hydrolysis of ester, thioester, amide, peptide and isopeptide bonds formed by the C-terminal Gly of ubiquitin (a 76-residue protein attached to proteins as an intracellular targeting signal).</text>
        <dbReference type="EC" id="3.4.19.12"/>
    </reaction>
</comment>
<dbReference type="HAMAP" id="MF_00320">
    <property type="entry name" value="RNApol_arch_Rpo3"/>
    <property type="match status" value="1"/>
</dbReference>
<dbReference type="SUPFAM" id="SSF56553">
    <property type="entry name" value="Insert subdomain of RNA polymerase alpha subunit"/>
    <property type="match status" value="1"/>
</dbReference>
<keyword evidence="11" id="KW-0539">Nucleus</keyword>
<comment type="subcellular location">
    <subcellularLocation>
        <location evidence="2">Nucleus</location>
    </subcellularLocation>
</comment>
<dbReference type="CDD" id="cd22749">
    <property type="entry name" value="Otubain_C65"/>
    <property type="match status" value="1"/>
</dbReference>
<dbReference type="PROSITE" id="PS50802">
    <property type="entry name" value="OTU"/>
    <property type="match status" value="1"/>
</dbReference>
<dbReference type="InterPro" id="IPR019400">
    <property type="entry name" value="Peptidase_C65_otubain"/>
</dbReference>
<protein>
    <recommendedName>
        <fullName evidence="4">DNA-directed RNA polymerases I and III subunit RPAC1</fullName>
        <ecNumber evidence="3">3.4.19.12</ecNumber>
    </recommendedName>
</protein>
<dbReference type="GO" id="GO:0055029">
    <property type="term" value="C:nuclear DNA-directed RNA polymerase complex"/>
    <property type="evidence" value="ECO:0007669"/>
    <property type="project" value="UniProtKB-ARBA"/>
</dbReference>
<evidence type="ECO:0000256" key="3">
    <source>
        <dbReference type="ARBA" id="ARBA00012759"/>
    </source>
</evidence>
<comment type="similarity">
    <text evidence="12">Belongs to the archaeal Rpo3/eukaryotic RPB3 RNA polymerase subunit family.</text>
</comment>
<evidence type="ECO:0000256" key="1">
    <source>
        <dbReference type="ARBA" id="ARBA00000707"/>
    </source>
</evidence>
<keyword evidence="8" id="KW-0378">Hydrolase</keyword>
<keyword evidence="16" id="KW-1185">Reference proteome</keyword>
<evidence type="ECO:0000256" key="7">
    <source>
        <dbReference type="ARBA" id="ARBA00022786"/>
    </source>
</evidence>
<dbReference type="SMART" id="SM00662">
    <property type="entry name" value="RPOLD"/>
    <property type="match status" value="1"/>
</dbReference>
<dbReference type="FunFam" id="2.170.120.12:FF:000003">
    <property type="entry name" value="Dna-directed rna polymerases i and iii subunit"/>
    <property type="match status" value="1"/>
</dbReference>
<dbReference type="NCBIfam" id="NF001988">
    <property type="entry name" value="PRK00783.1"/>
    <property type="match status" value="1"/>
</dbReference>
<dbReference type="GO" id="GO:0046983">
    <property type="term" value="F:protein dimerization activity"/>
    <property type="evidence" value="ECO:0007669"/>
    <property type="project" value="InterPro"/>
</dbReference>
<dbReference type="Gene3D" id="2.170.120.12">
    <property type="entry name" value="DNA-directed RNA polymerase, insert domain"/>
    <property type="match status" value="1"/>
</dbReference>
<feature type="domain" description="OTU" evidence="14">
    <location>
        <begin position="70"/>
        <end position="308"/>
    </location>
</feature>
<dbReference type="AlphaFoldDB" id="A0AAF0IU98"/>
<keyword evidence="9" id="KW-0788">Thiol protease</keyword>
<evidence type="ECO:0000256" key="12">
    <source>
        <dbReference type="ARBA" id="ARBA00025804"/>
    </source>
</evidence>
<feature type="region of interest" description="Disordered" evidence="13">
    <location>
        <begin position="244"/>
        <end position="274"/>
    </location>
</feature>
<dbReference type="Proteomes" id="UP001216638">
    <property type="component" value="Chromosome 4"/>
</dbReference>
<dbReference type="InterPro" id="IPR042467">
    <property type="entry name" value="Peptidase_C65_otubain_sub2"/>
</dbReference>
<reference evidence="15" key="1">
    <citation type="submission" date="2023-03" db="EMBL/GenBank/DDBJ databases">
        <title>Mating type loci evolution in Malassezia.</title>
        <authorList>
            <person name="Coelho M.A."/>
        </authorList>
    </citation>
    <scope>NUCLEOTIDE SEQUENCE</scope>
    <source>
        <strain evidence="15">CBS 14135</strain>
    </source>
</reference>
<dbReference type="PANTHER" id="PTHR11800">
    <property type="entry name" value="DNA-DIRECTED RNA POLYMERASE"/>
    <property type="match status" value="1"/>
</dbReference>
<dbReference type="GO" id="GO:0003677">
    <property type="term" value="F:DNA binding"/>
    <property type="evidence" value="ECO:0007669"/>
    <property type="project" value="InterPro"/>
</dbReference>
<evidence type="ECO:0000256" key="5">
    <source>
        <dbReference type="ARBA" id="ARBA00022478"/>
    </source>
</evidence>
<dbReference type="EMBL" id="CP119954">
    <property type="protein sequence ID" value="WFC96723.1"/>
    <property type="molecule type" value="Genomic_DNA"/>
</dbReference>
<dbReference type="Pfam" id="PF10275">
    <property type="entry name" value="Peptidase_C65"/>
    <property type="match status" value="1"/>
</dbReference>
<dbReference type="InterPro" id="IPR001514">
    <property type="entry name" value="DNA-dir_RNA_pol_30-40kDasu_CS"/>
</dbReference>
<dbReference type="GO" id="GO:0005666">
    <property type="term" value="C:RNA polymerase III complex"/>
    <property type="evidence" value="ECO:0007669"/>
    <property type="project" value="TreeGrafter"/>
</dbReference>
<dbReference type="Gene3D" id="3.30.200.60">
    <property type="entry name" value="Peptidase C65 Otubain, subdomain 1"/>
    <property type="match status" value="1"/>
</dbReference>
<dbReference type="GO" id="GO:0006508">
    <property type="term" value="P:proteolysis"/>
    <property type="evidence" value="ECO:0007669"/>
    <property type="project" value="UniProtKB-KW"/>
</dbReference>
<organism evidence="15 16">
    <name type="scientific">Malassezia brasiliensis</name>
    <dbReference type="NCBI Taxonomy" id="1821822"/>
    <lineage>
        <taxon>Eukaryota</taxon>
        <taxon>Fungi</taxon>
        <taxon>Dikarya</taxon>
        <taxon>Basidiomycota</taxon>
        <taxon>Ustilaginomycotina</taxon>
        <taxon>Malasseziomycetes</taxon>
        <taxon>Malasseziales</taxon>
        <taxon>Malasseziaceae</taxon>
        <taxon>Malassezia</taxon>
    </lineage>
</organism>
<keyword evidence="7" id="KW-0833">Ubl conjugation pathway</keyword>
<dbReference type="InterPro" id="IPR003323">
    <property type="entry name" value="OTU_dom"/>
</dbReference>
<evidence type="ECO:0000256" key="11">
    <source>
        <dbReference type="ARBA" id="ARBA00023242"/>
    </source>
</evidence>
<dbReference type="GO" id="GO:0006351">
    <property type="term" value="P:DNA-templated transcription"/>
    <property type="evidence" value="ECO:0007669"/>
    <property type="project" value="InterPro"/>
</dbReference>
<dbReference type="Pfam" id="PF01000">
    <property type="entry name" value="RNA_pol_A_bac"/>
    <property type="match status" value="1"/>
</dbReference>